<dbReference type="AlphaFoldDB" id="A0A0C5JQ18"/>
<evidence type="ECO:0000313" key="1">
    <source>
        <dbReference type="EMBL" id="AJP49361.1"/>
    </source>
</evidence>
<protein>
    <recommendedName>
        <fullName evidence="3">6-phosphogluconate dehydrogenase</fullName>
    </recommendedName>
</protein>
<proteinExistence type="predicted"/>
<accession>A0A0C5JQ18</accession>
<organism evidence="1 2">
    <name type="scientific">Rugosibacter aromaticivorans</name>
    <dbReference type="NCBI Taxonomy" id="1565605"/>
    <lineage>
        <taxon>Bacteria</taxon>
        <taxon>Pseudomonadati</taxon>
        <taxon>Pseudomonadota</taxon>
        <taxon>Betaproteobacteria</taxon>
        <taxon>Nitrosomonadales</taxon>
        <taxon>Sterolibacteriaceae</taxon>
        <taxon>Rugosibacter</taxon>
    </lineage>
</organism>
<evidence type="ECO:0008006" key="3">
    <source>
        <dbReference type="Google" id="ProtNLM"/>
    </source>
</evidence>
<dbReference type="Proteomes" id="UP000061603">
    <property type="component" value="Chromosome"/>
</dbReference>
<keyword evidence="2" id="KW-1185">Reference proteome</keyword>
<name>A0A0C5JQ18_9PROT</name>
<dbReference type="HOGENOM" id="CLU_136707_2_0_4"/>
<reference evidence="1 2" key="1">
    <citation type="journal article" date="2015" name="Genome Announc.">
        <title>Complete Genome Sequence of a Novel Bacterium within the Family Rhodocyclaceae That Degrades Polycyclic Aromatic Hydrocarbons.</title>
        <authorList>
            <person name="Singleton D.R."/>
            <person name="Dickey A.N."/>
            <person name="Scholl E.H."/>
            <person name="Wright F.A."/>
            <person name="Aitken M.D."/>
        </authorList>
    </citation>
    <scope>NUCLEOTIDE SEQUENCE [LARGE SCALE GENOMIC DNA]</scope>
    <source>
        <strain evidence="2">PG1-Ca6</strain>
    </source>
</reference>
<dbReference type="PATRIC" id="fig|1565605.3.peg.566"/>
<gene>
    <name evidence="1" type="ORF">PG1C_02680</name>
</gene>
<dbReference type="STRING" id="1565605.PG1C_02680"/>
<evidence type="ECO:0000313" key="2">
    <source>
        <dbReference type="Proteomes" id="UP000061603"/>
    </source>
</evidence>
<sequence length="119" mass="13510">MLKFFIILLIIAPLLFAAYIWLAFQYSYSDGERAGFVQKLSRKGWLCKTWEGELTLVAVPGSMPEKFFFTVRDDALAAKLNSQMGQRVAVTYDQHKGLPGTCFGETEYFLRDSRAVTNP</sequence>
<dbReference type="KEGG" id="rbu:PG1C_02680"/>
<dbReference type="RefSeq" id="WP_202635909.1">
    <property type="nucleotide sequence ID" value="NZ_CP010554.1"/>
</dbReference>
<dbReference type="EMBL" id="CP010554">
    <property type="protein sequence ID" value="AJP49361.1"/>
    <property type="molecule type" value="Genomic_DNA"/>
</dbReference>